<dbReference type="Gene3D" id="3.40.50.720">
    <property type="entry name" value="NAD(P)-binding Rossmann-like Domain"/>
    <property type="match status" value="1"/>
</dbReference>
<dbReference type="SUPFAM" id="SSF51735">
    <property type="entry name" value="NAD(P)-binding Rossmann-fold domains"/>
    <property type="match status" value="1"/>
</dbReference>
<sequence length="370" mass="38883">MNIHAAVTRSPRAPFSLETLQLEPPRAGEILVRVVATGICHTDIAMRDQQLPTPQPVVLGHEGSGIVERVGQGVTKVKPGDHVVMTFNSCGHCPSCFDGEASYCHDFFPRNFLGTRADGSSGLSKDGEPVHGNIFGQSSFASHALCHERNIVKVPQTAPLELLGPLACGVQTGAGAVLNALGVVPGSTIAVFGVGSVGLSAIMASVVAGATTIIAVDRHATRLAMAEELGATHVCLSDNPEMEKRILQATNGLGVDYALDTTGIAAVIQQAVAVLAPRGSCGILGASAPGSMMELDLAHMMSAGRSLRGIVEGDAHSDTFIPALIRLYQQGRFPFDRLVTFYDFDQINQAIDDAEHGRVIKPIVRHSNDG</sequence>
<accession>A0ABU1HCW3</accession>
<evidence type="ECO:0000256" key="4">
    <source>
        <dbReference type="ARBA" id="ARBA00022833"/>
    </source>
</evidence>
<evidence type="ECO:0000256" key="1">
    <source>
        <dbReference type="ARBA" id="ARBA00001947"/>
    </source>
</evidence>
<dbReference type="InterPro" id="IPR020843">
    <property type="entry name" value="ER"/>
</dbReference>
<comment type="caution">
    <text evidence="9">The sequence shown here is derived from an EMBL/GenBank/DDBJ whole genome shotgun (WGS) entry which is preliminary data.</text>
</comment>
<keyword evidence="7" id="KW-0812">Transmembrane</keyword>
<dbReference type="Gene3D" id="3.90.180.10">
    <property type="entry name" value="Medium-chain alcohol dehydrogenases, catalytic domain"/>
    <property type="match status" value="1"/>
</dbReference>
<name>A0ABU1HCW3_9GAMM</name>
<reference evidence="9 10" key="1">
    <citation type="submission" date="2023-04" db="EMBL/GenBank/DDBJ databases">
        <title>A long-awaited taxogenomic arrangement of the family Halomonadaceae.</title>
        <authorList>
            <person name="De La Haba R."/>
            <person name="Chuvochina M."/>
            <person name="Wittouck S."/>
            <person name="Arahal D.R."/>
            <person name="Sanchez-Porro C."/>
            <person name="Hugenholtz P."/>
            <person name="Ventosa A."/>
        </authorList>
    </citation>
    <scope>NUCLEOTIDE SEQUENCE [LARGE SCALE GENOMIC DNA]</scope>
    <source>
        <strain evidence="9 10">DSM 26770</strain>
    </source>
</reference>
<dbReference type="PANTHER" id="PTHR43350">
    <property type="entry name" value="NAD-DEPENDENT ALCOHOL DEHYDROGENASE"/>
    <property type="match status" value="1"/>
</dbReference>
<dbReference type="InterPro" id="IPR036291">
    <property type="entry name" value="NAD(P)-bd_dom_sf"/>
</dbReference>
<comment type="similarity">
    <text evidence="2 6">Belongs to the zinc-containing alcohol dehydrogenase family.</text>
</comment>
<dbReference type="RefSeq" id="WP_309719643.1">
    <property type="nucleotide sequence ID" value="NZ_JARWAM010000005.1"/>
</dbReference>
<dbReference type="EMBL" id="JARWAM010000005">
    <property type="protein sequence ID" value="MDR5905300.1"/>
    <property type="molecule type" value="Genomic_DNA"/>
</dbReference>
<gene>
    <name evidence="9" type="ORF">QC821_08450</name>
</gene>
<dbReference type="SUPFAM" id="SSF50129">
    <property type="entry name" value="GroES-like"/>
    <property type="match status" value="1"/>
</dbReference>
<dbReference type="Pfam" id="PF00107">
    <property type="entry name" value="ADH_zinc_N"/>
    <property type="match status" value="1"/>
</dbReference>
<dbReference type="InterPro" id="IPR002328">
    <property type="entry name" value="ADH_Zn_CS"/>
</dbReference>
<evidence type="ECO:0000256" key="5">
    <source>
        <dbReference type="ARBA" id="ARBA00023002"/>
    </source>
</evidence>
<proteinExistence type="inferred from homology"/>
<protein>
    <submittedName>
        <fullName evidence="9">NAD(P)-dependent alcohol dehydrogenase</fullName>
    </submittedName>
</protein>
<dbReference type="InterPro" id="IPR011032">
    <property type="entry name" value="GroES-like_sf"/>
</dbReference>
<evidence type="ECO:0000256" key="3">
    <source>
        <dbReference type="ARBA" id="ARBA00022723"/>
    </source>
</evidence>
<evidence type="ECO:0000313" key="10">
    <source>
        <dbReference type="Proteomes" id="UP001251374"/>
    </source>
</evidence>
<dbReference type="InterPro" id="IPR013154">
    <property type="entry name" value="ADH-like_N"/>
</dbReference>
<evidence type="ECO:0000256" key="6">
    <source>
        <dbReference type="RuleBase" id="RU361277"/>
    </source>
</evidence>
<keyword evidence="5" id="KW-0560">Oxidoreductase</keyword>
<dbReference type="Pfam" id="PF08240">
    <property type="entry name" value="ADH_N"/>
    <property type="match status" value="1"/>
</dbReference>
<evidence type="ECO:0000259" key="8">
    <source>
        <dbReference type="SMART" id="SM00829"/>
    </source>
</evidence>
<keyword evidence="4 6" id="KW-0862">Zinc</keyword>
<evidence type="ECO:0000256" key="2">
    <source>
        <dbReference type="ARBA" id="ARBA00008072"/>
    </source>
</evidence>
<dbReference type="InterPro" id="IPR013149">
    <property type="entry name" value="ADH-like_C"/>
</dbReference>
<evidence type="ECO:0000256" key="7">
    <source>
        <dbReference type="SAM" id="Phobius"/>
    </source>
</evidence>
<evidence type="ECO:0000313" key="9">
    <source>
        <dbReference type="EMBL" id="MDR5905300.1"/>
    </source>
</evidence>
<dbReference type="PROSITE" id="PS00059">
    <property type="entry name" value="ADH_ZINC"/>
    <property type="match status" value="1"/>
</dbReference>
<keyword evidence="7" id="KW-0472">Membrane</keyword>
<dbReference type="SMART" id="SM00829">
    <property type="entry name" value="PKS_ER"/>
    <property type="match status" value="1"/>
</dbReference>
<feature type="transmembrane region" description="Helical" evidence="7">
    <location>
        <begin position="189"/>
        <end position="216"/>
    </location>
</feature>
<dbReference type="Proteomes" id="UP001251374">
    <property type="component" value="Unassembled WGS sequence"/>
</dbReference>
<feature type="domain" description="Enoyl reductase (ER)" evidence="8">
    <location>
        <begin position="15"/>
        <end position="364"/>
    </location>
</feature>
<keyword evidence="3 6" id="KW-0479">Metal-binding</keyword>
<keyword evidence="10" id="KW-1185">Reference proteome</keyword>
<comment type="cofactor">
    <cofactor evidence="1 6">
        <name>Zn(2+)</name>
        <dbReference type="ChEBI" id="CHEBI:29105"/>
    </cofactor>
</comment>
<dbReference type="PANTHER" id="PTHR43350:SF21">
    <property type="entry name" value="S-NITROSOMYCOTHIOL REDUCTASE MSCR"/>
    <property type="match status" value="1"/>
</dbReference>
<dbReference type="CDD" id="cd08278">
    <property type="entry name" value="benzyl_alcohol_DH"/>
    <property type="match status" value="1"/>
</dbReference>
<organism evidence="9 10">
    <name type="scientific">Franzmannia qiaohouensis</name>
    <dbReference type="NCBI Taxonomy" id="1329370"/>
    <lineage>
        <taxon>Bacteria</taxon>
        <taxon>Pseudomonadati</taxon>
        <taxon>Pseudomonadota</taxon>
        <taxon>Gammaproteobacteria</taxon>
        <taxon>Oceanospirillales</taxon>
        <taxon>Halomonadaceae</taxon>
        <taxon>Franzmannia</taxon>
    </lineage>
</organism>
<keyword evidence="7" id="KW-1133">Transmembrane helix</keyword>